<feature type="region of interest" description="Disordered" evidence="1">
    <location>
        <begin position="132"/>
        <end position="166"/>
    </location>
</feature>
<reference evidence="2" key="2">
    <citation type="submission" date="2020-11" db="EMBL/GenBank/DDBJ databases">
        <authorList>
            <consortium name="DOE Joint Genome Institute"/>
            <person name="Kuo A."/>
            <person name="Miyauchi S."/>
            <person name="Kiss E."/>
            <person name="Drula E."/>
            <person name="Kohler A."/>
            <person name="Sanchez-Garcia M."/>
            <person name="Andreopoulos B."/>
            <person name="Barry K.W."/>
            <person name="Bonito G."/>
            <person name="Buee M."/>
            <person name="Carver A."/>
            <person name="Chen C."/>
            <person name="Cichocki N."/>
            <person name="Clum A."/>
            <person name="Culley D."/>
            <person name="Crous P.W."/>
            <person name="Fauchery L."/>
            <person name="Girlanda M."/>
            <person name="Hayes R."/>
            <person name="Keri Z."/>
            <person name="Labutti K."/>
            <person name="Lipzen A."/>
            <person name="Lombard V."/>
            <person name="Magnuson J."/>
            <person name="Maillard F."/>
            <person name="Morin E."/>
            <person name="Murat C."/>
            <person name="Nolan M."/>
            <person name="Ohm R."/>
            <person name="Pangilinan J."/>
            <person name="Pereira M."/>
            <person name="Perotto S."/>
            <person name="Peter M."/>
            <person name="Riley R."/>
            <person name="Sitrit Y."/>
            <person name="Stielow B."/>
            <person name="Szollosi G."/>
            <person name="Zifcakova L."/>
            <person name="Stursova M."/>
            <person name="Spatafora J.W."/>
            <person name="Tedersoo L."/>
            <person name="Vaario L.-M."/>
            <person name="Yamada A."/>
            <person name="Yan M."/>
            <person name="Wang P."/>
            <person name="Xu J."/>
            <person name="Bruns T."/>
            <person name="Baldrian P."/>
            <person name="Vilgalys R."/>
            <person name="Henrissat B."/>
            <person name="Grigoriev I.V."/>
            <person name="Hibbett D."/>
            <person name="Nagy L.G."/>
            <person name="Martin F.M."/>
        </authorList>
    </citation>
    <scope>NUCLEOTIDE SEQUENCE</scope>
    <source>
        <strain evidence="2">UH-Tt-Lm1</strain>
    </source>
</reference>
<proteinExistence type="predicted"/>
<gene>
    <name evidence="2" type="ORF">BJ322DRAFT_1025719</name>
</gene>
<dbReference type="Proteomes" id="UP000736335">
    <property type="component" value="Unassembled WGS sequence"/>
</dbReference>
<keyword evidence="3" id="KW-1185">Reference proteome</keyword>
<evidence type="ECO:0000313" key="3">
    <source>
        <dbReference type="Proteomes" id="UP000736335"/>
    </source>
</evidence>
<protein>
    <submittedName>
        <fullName evidence="2">Uncharacterized protein</fullName>
    </submittedName>
</protein>
<accession>A0A9P6L142</accession>
<evidence type="ECO:0000313" key="2">
    <source>
        <dbReference type="EMBL" id="KAF9777497.1"/>
    </source>
</evidence>
<sequence length="261" mass="28839">MPTLSKGASRVLWRVDEYLNDSRGKEHITYLHQGMLGFPGTGKSEGWSPKTSTPAYSWPRSPHSDGCIHISLVVLSQYVEHTEEVVYHAEVAETGIILVEARETSEVEHSVLRHCCKLGRREIEGFQALRGTNDIAQGPPHTSALGRGIRGPEDSSLQAEKNPQAVGAATRPVPTFKMSCGLLPAAPRRVEWDMIVYSTSLSIPFSLGTGHSAKNKQEKWCHSCWRPTCAGDALILQESRKRGVDSLQPFRLIQFLGAKVR</sequence>
<evidence type="ECO:0000256" key="1">
    <source>
        <dbReference type="SAM" id="MobiDB-lite"/>
    </source>
</evidence>
<organism evidence="2 3">
    <name type="scientific">Thelephora terrestris</name>
    <dbReference type="NCBI Taxonomy" id="56493"/>
    <lineage>
        <taxon>Eukaryota</taxon>
        <taxon>Fungi</taxon>
        <taxon>Dikarya</taxon>
        <taxon>Basidiomycota</taxon>
        <taxon>Agaricomycotina</taxon>
        <taxon>Agaricomycetes</taxon>
        <taxon>Thelephorales</taxon>
        <taxon>Thelephoraceae</taxon>
        <taxon>Thelephora</taxon>
    </lineage>
</organism>
<dbReference type="AlphaFoldDB" id="A0A9P6L142"/>
<reference evidence="2" key="1">
    <citation type="journal article" date="2020" name="Nat. Commun.">
        <title>Large-scale genome sequencing of mycorrhizal fungi provides insights into the early evolution of symbiotic traits.</title>
        <authorList>
            <person name="Miyauchi S."/>
            <person name="Kiss E."/>
            <person name="Kuo A."/>
            <person name="Drula E."/>
            <person name="Kohler A."/>
            <person name="Sanchez-Garcia M."/>
            <person name="Morin E."/>
            <person name="Andreopoulos B."/>
            <person name="Barry K.W."/>
            <person name="Bonito G."/>
            <person name="Buee M."/>
            <person name="Carver A."/>
            <person name="Chen C."/>
            <person name="Cichocki N."/>
            <person name="Clum A."/>
            <person name="Culley D."/>
            <person name="Crous P.W."/>
            <person name="Fauchery L."/>
            <person name="Girlanda M."/>
            <person name="Hayes R.D."/>
            <person name="Keri Z."/>
            <person name="LaButti K."/>
            <person name="Lipzen A."/>
            <person name="Lombard V."/>
            <person name="Magnuson J."/>
            <person name="Maillard F."/>
            <person name="Murat C."/>
            <person name="Nolan M."/>
            <person name="Ohm R.A."/>
            <person name="Pangilinan J."/>
            <person name="Pereira M.F."/>
            <person name="Perotto S."/>
            <person name="Peter M."/>
            <person name="Pfister S."/>
            <person name="Riley R."/>
            <person name="Sitrit Y."/>
            <person name="Stielow J.B."/>
            <person name="Szollosi G."/>
            <person name="Zifcakova L."/>
            <person name="Stursova M."/>
            <person name="Spatafora J.W."/>
            <person name="Tedersoo L."/>
            <person name="Vaario L.M."/>
            <person name="Yamada A."/>
            <person name="Yan M."/>
            <person name="Wang P."/>
            <person name="Xu J."/>
            <person name="Bruns T."/>
            <person name="Baldrian P."/>
            <person name="Vilgalys R."/>
            <person name="Dunand C."/>
            <person name="Henrissat B."/>
            <person name="Grigoriev I.V."/>
            <person name="Hibbett D."/>
            <person name="Nagy L.G."/>
            <person name="Martin F.M."/>
        </authorList>
    </citation>
    <scope>NUCLEOTIDE SEQUENCE</scope>
    <source>
        <strain evidence="2">UH-Tt-Lm1</strain>
    </source>
</reference>
<dbReference type="EMBL" id="WIUZ02000035">
    <property type="protein sequence ID" value="KAF9777497.1"/>
    <property type="molecule type" value="Genomic_DNA"/>
</dbReference>
<comment type="caution">
    <text evidence="2">The sequence shown here is derived from an EMBL/GenBank/DDBJ whole genome shotgun (WGS) entry which is preliminary data.</text>
</comment>
<name>A0A9P6L142_9AGAM</name>